<name>A0A1G6L3F4_9MICO</name>
<dbReference type="PANTHER" id="PTHR33164:SF99">
    <property type="entry name" value="MARR FAMILY REGULATORY PROTEIN"/>
    <property type="match status" value="1"/>
</dbReference>
<evidence type="ECO:0000259" key="1">
    <source>
        <dbReference type="PROSITE" id="PS50995"/>
    </source>
</evidence>
<dbReference type="RefSeq" id="WP_093182388.1">
    <property type="nucleotide sequence ID" value="NZ_FMYH01000002.1"/>
</dbReference>
<feature type="domain" description="HTH marR-type" evidence="1">
    <location>
        <begin position="12"/>
        <end position="147"/>
    </location>
</feature>
<protein>
    <submittedName>
        <fullName evidence="2">DNA-binding transcriptional regulator, MarR family</fullName>
    </submittedName>
</protein>
<dbReference type="PROSITE" id="PS50995">
    <property type="entry name" value="HTH_MARR_2"/>
    <property type="match status" value="1"/>
</dbReference>
<accession>A0A1G6L3F4</accession>
<evidence type="ECO:0000313" key="3">
    <source>
        <dbReference type="Proteomes" id="UP000199039"/>
    </source>
</evidence>
<dbReference type="GO" id="GO:0003700">
    <property type="term" value="F:DNA-binding transcription factor activity"/>
    <property type="evidence" value="ECO:0007669"/>
    <property type="project" value="InterPro"/>
</dbReference>
<organism evidence="2 3">
    <name type="scientific">Sanguibacter gelidistatuariae</name>
    <dbReference type="NCBI Taxonomy" id="1814289"/>
    <lineage>
        <taxon>Bacteria</taxon>
        <taxon>Bacillati</taxon>
        <taxon>Actinomycetota</taxon>
        <taxon>Actinomycetes</taxon>
        <taxon>Micrococcales</taxon>
        <taxon>Sanguibacteraceae</taxon>
        <taxon>Sanguibacter</taxon>
    </lineage>
</organism>
<dbReference type="InterPro" id="IPR000835">
    <property type="entry name" value="HTH_MarR-typ"/>
</dbReference>
<dbReference type="InterPro" id="IPR039422">
    <property type="entry name" value="MarR/SlyA-like"/>
</dbReference>
<proteinExistence type="predicted"/>
<dbReference type="EMBL" id="FMYH01000002">
    <property type="protein sequence ID" value="SDC37255.1"/>
    <property type="molecule type" value="Genomic_DNA"/>
</dbReference>
<gene>
    <name evidence="2" type="ORF">SAMN05216410_1744</name>
</gene>
<dbReference type="InterPro" id="IPR036388">
    <property type="entry name" value="WH-like_DNA-bd_sf"/>
</dbReference>
<dbReference type="InterPro" id="IPR036390">
    <property type="entry name" value="WH_DNA-bd_sf"/>
</dbReference>
<dbReference type="SUPFAM" id="SSF46785">
    <property type="entry name" value="Winged helix' DNA-binding domain"/>
    <property type="match status" value="1"/>
</dbReference>
<sequence length="169" mass="18013">MAARVMGMDESESRAWIALVSLAQALTPALDTRLRPLGLTAFELGALVTLSNAPGRSLRISRLAELTHAPLPRMSKVVARLEAKALVRRSACQADARATSLELTTDGQHAILAALPTYTDEARALVLSKLRPDQITMLADILEPIALELDPNGPVARGRSGQCGVSHSD</sequence>
<dbReference type="STRING" id="1814289.SAMN05216410_1744"/>
<dbReference type="SMART" id="SM00347">
    <property type="entry name" value="HTH_MARR"/>
    <property type="match status" value="1"/>
</dbReference>
<dbReference type="GO" id="GO:0003677">
    <property type="term" value="F:DNA binding"/>
    <property type="evidence" value="ECO:0007669"/>
    <property type="project" value="UniProtKB-KW"/>
</dbReference>
<evidence type="ECO:0000313" key="2">
    <source>
        <dbReference type="EMBL" id="SDC37255.1"/>
    </source>
</evidence>
<dbReference type="Pfam" id="PF12802">
    <property type="entry name" value="MarR_2"/>
    <property type="match status" value="1"/>
</dbReference>
<reference evidence="2 3" key="1">
    <citation type="submission" date="2016-09" db="EMBL/GenBank/DDBJ databases">
        <authorList>
            <person name="Capua I."/>
            <person name="De Benedictis P."/>
            <person name="Joannis T."/>
            <person name="Lombin L.H."/>
            <person name="Cattoli G."/>
        </authorList>
    </citation>
    <scope>NUCLEOTIDE SEQUENCE [LARGE SCALE GENOMIC DNA]</scope>
    <source>
        <strain evidence="2 3">ISLP-3</strain>
    </source>
</reference>
<dbReference type="OrthoDB" id="8635520at2"/>
<keyword evidence="2" id="KW-0238">DNA-binding</keyword>
<dbReference type="GO" id="GO:0006950">
    <property type="term" value="P:response to stress"/>
    <property type="evidence" value="ECO:0007669"/>
    <property type="project" value="TreeGrafter"/>
</dbReference>
<dbReference type="PANTHER" id="PTHR33164">
    <property type="entry name" value="TRANSCRIPTIONAL REGULATOR, MARR FAMILY"/>
    <property type="match status" value="1"/>
</dbReference>
<dbReference type="AlphaFoldDB" id="A0A1G6L3F4"/>
<keyword evidence="3" id="KW-1185">Reference proteome</keyword>
<dbReference type="Gene3D" id="1.10.10.10">
    <property type="entry name" value="Winged helix-like DNA-binding domain superfamily/Winged helix DNA-binding domain"/>
    <property type="match status" value="1"/>
</dbReference>
<dbReference type="Proteomes" id="UP000199039">
    <property type="component" value="Unassembled WGS sequence"/>
</dbReference>